<evidence type="ECO:0000256" key="7">
    <source>
        <dbReference type="ARBA" id="ARBA00022840"/>
    </source>
</evidence>
<dbReference type="InterPro" id="IPR050173">
    <property type="entry name" value="ABC_transporter_C-like"/>
</dbReference>
<dbReference type="Gene3D" id="3.40.50.300">
    <property type="entry name" value="P-loop containing nucleotide triphosphate hydrolases"/>
    <property type="match status" value="2"/>
</dbReference>
<evidence type="ECO:0000313" key="14">
    <source>
        <dbReference type="Proteomes" id="UP000092321"/>
    </source>
</evidence>
<dbReference type="FunFam" id="3.40.50.300:FF:000565">
    <property type="entry name" value="ABC bile acid transporter"/>
    <property type="match status" value="1"/>
</dbReference>
<dbReference type="GO" id="GO:0008559">
    <property type="term" value="F:ABC-type xenobiotic transporter activity"/>
    <property type="evidence" value="ECO:0007669"/>
    <property type="project" value="TreeGrafter"/>
</dbReference>
<dbReference type="CDD" id="cd03250">
    <property type="entry name" value="ABCC_MRP_domain1"/>
    <property type="match status" value="1"/>
</dbReference>
<dbReference type="FunFam" id="3.40.50.300:FF:000973">
    <property type="entry name" value="Multidrug resistance-associated protein 4"/>
    <property type="match status" value="1"/>
</dbReference>
<accession>A0A1B7TD09</accession>
<sequence>MSKFDKGVEYMWLQDLERVTASEYLPQKRLFSFFFSNRLPEIAENDDQRTYFPSNEFTPLNFFFFNWVIPILKIGYKRTIQPTDLFKLNENQKIENIHNDFLIHWSSIVSKHKNGDKFNNIAIVFALFKTFKWRYGRAIFYGIISNSAAACIPIVSKKLIDFVEKKHYNVEMSSNKGIGYAFGVALLLYIFAFTMSHSLFNAFVTGGLVRSVLTKSILSKSFKLSTCSRKKFPQALIASMSTTDLNRIENGFAYHSMLYSFPATTAICITQLIRNVGPISLLGCAYFIIALLINIYSFAFIFKFRIKANKKTDIRIGLIREIANSLKIIKFFAWEDAYFDKINESRNSEISQLHKMQTFMSAIIAYGFITATIASMIVFVAIYGINHGLKSPANTFASLAVFQVLSSFIFLIPQIMSHTLNAYVALKRVQVFLLAEEIDPTSLKPELCLENNNAIELYNCSFFWNKEEEVKEEDLVKNSVSKGLKNLSFNIKKGEFVAIVGPIGSGKSSLLYVLSKKLKIINGSIKTTGNLLLNGDPWIQNTTFKNNITFGSKFCKKKYKKIIDVCALNSDLELLSFGDNTEIGERGVTLSGGQKQRLALARTCYKDADIYLFDDVLSAVDAHVGKHIMENCLLKYLDGKTRVLATHQLNFIENADRVIFLNNDFIFTIPEAETENEFSKNEIEDDIGSIISTDSFLDPEDKDITKKEIEKDEIKNGRIMAKEQRAINSIGGKIYKQYLKFGGGDSIWPLTFLGVILSQIINTFCSLFTTVWLSYWSENKFENKLAGFYIGIYIMFTFTSLISTFIFSVITFTFSLNASKKLHSAAVKSILHVPMSFIDTTPIGTIINRFSKDIDVLDNELPLTANFMLNRLFSIFGILIISIIYLPWFAIATPILFFLFFVIRDIYQTTGREVKRLESLQKSFVVNNFQEAMSGLDTIAMFKMEEMFIFKNDFTTNKQNEATMTFQGLQRWSSIWVMLLAVIMTLIICLMCSCNVFNIGAAATGVLINYIIELASALRNMLVQTTAIENHMNSTERVCNYATELDQEAPYKSSNFFFKTERKNWPSSGTIKYENVCMRYRPNLPLVLKNISFEVQNGEKIGICGRTGCGKSSTVSSLFRINELESGSIYIDGVDISKLGLYDLRSSISIIPQESVLFKATIKANLDPFNNHSDEELWNALVKSGAIDSTEIDKVKKQNFTNNSEQIHKFHLYREVEEDGRNFSLGERQLLGLSRAVVKKSRILVLDEATSSVDNVTDYKIQAKIEENFGKNTTVLTIAHRLKTIINYDKILVLDAGKIIEFDSPYKLFMQKGSIFRGLCEKAEINEKEFKKNI</sequence>
<feature type="transmembrane region" description="Helical" evidence="10">
    <location>
        <begin position="279"/>
        <end position="302"/>
    </location>
</feature>
<keyword evidence="13" id="KW-0378">Hydrolase</keyword>
<dbReference type="InterPro" id="IPR027417">
    <property type="entry name" value="P-loop_NTPase"/>
</dbReference>
<feature type="transmembrane region" description="Helical" evidence="10">
    <location>
        <begin position="180"/>
        <end position="213"/>
    </location>
</feature>
<feature type="transmembrane region" description="Helical" evidence="10">
    <location>
        <begin position="872"/>
        <end position="903"/>
    </location>
</feature>
<keyword evidence="6" id="KW-0547">Nucleotide-binding</keyword>
<evidence type="ECO:0000256" key="10">
    <source>
        <dbReference type="SAM" id="Phobius"/>
    </source>
</evidence>
<evidence type="ECO:0000256" key="3">
    <source>
        <dbReference type="ARBA" id="ARBA00022448"/>
    </source>
</evidence>
<evidence type="ECO:0000256" key="5">
    <source>
        <dbReference type="ARBA" id="ARBA00022737"/>
    </source>
</evidence>
<comment type="caution">
    <text evidence="13">The sequence shown here is derived from an EMBL/GenBank/DDBJ whole genome shotgun (WGS) entry which is preliminary data.</text>
</comment>
<feature type="domain" description="ABC transporter" evidence="11">
    <location>
        <begin position="1071"/>
        <end position="1321"/>
    </location>
</feature>
<dbReference type="CDD" id="cd18597">
    <property type="entry name" value="ABC_6TM_YOR1_D1_like"/>
    <property type="match status" value="1"/>
</dbReference>
<dbReference type="OrthoDB" id="6500128at2759"/>
<feature type="transmembrane region" description="Helical" evidence="10">
    <location>
        <begin position="252"/>
        <end position="273"/>
    </location>
</feature>
<dbReference type="InterPro" id="IPR003439">
    <property type="entry name" value="ABC_transporter-like_ATP-bd"/>
</dbReference>
<dbReference type="SUPFAM" id="SSF52540">
    <property type="entry name" value="P-loop containing nucleoside triphosphate hydrolases"/>
    <property type="match status" value="2"/>
</dbReference>
<evidence type="ECO:0000259" key="12">
    <source>
        <dbReference type="PROSITE" id="PS50929"/>
    </source>
</evidence>
<evidence type="ECO:0000259" key="11">
    <source>
        <dbReference type="PROSITE" id="PS50893"/>
    </source>
</evidence>
<evidence type="ECO:0000256" key="8">
    <source>
        <dbReference type="ARBA" id="ARBA00022989"/>
    </source>
</evidence>
<keyword evidence="5" id="KW-0677">Repeat</keyword>
<dbReference type="Proteomes" id="UP000092321">
    <property type="component" value="Unassembled WGS sequence"/>
</dbReference>
<evidence type="ECO:0000256" key="4">
    <source>
        <dbReference type="ARBA" id="ARBA00022692"/>
    </source>
</evidence>
<feature type="domain" description="ABC transmembrane type-1" evidence="12">
    <location>
        <begin position="753"/>
        <end position="1030"/>
    </location>
</feature>
<feature type="transmembrane region" description="Helical" evidence="10">
    <location>
        <begin position="788"/>
        <end position="814"/>
    </location>
</feature>
<evidence type="ECO:0000256" key="1">
    <source>
        <dbReference type="ARBA" id="ARBA00004141"/>
    </source>
</evidence>
<dbReference type="Pfam" id="PF00664">
    <property type="entry name" value="ABC_membrane"/>
    <property type="match status" value="2"/>
</dbReference>
<evidence type="ECO:0000256" key="2">
    <source>
        <dbReference type="ARBA" id="ARBA00009726"/>
    </source>
</evidence>
<feature type="domain" description="ABC transmembrane type-1" evidence="12">
    <location>
        <begin position="138"/>
        <end position="421"/>
    </location>
</feature>
<comment type="subcellular location">
    <subcellularLocation>
        <location evidence="1">Membrane</location>
        <topology evidence="1">Multi-pass membrane protein</topology>
    </subcellularLocation>
</comment>
<keyword evidence="9 10" id="KW-0472">Membrane</keyword>
<dbReference type="CDD" id="cd18606">
    <property type="entry name" value="ABC_6TM_YOR1_D2_like"/>
    <property type="match status" value="1"/>
</dbReference>
<proteinExistence type="inferred from homology"/>
<evidence type="ECO:0000256" key="9">
    <source>
        <dbReference type="ARBA" id="ARBA00023136"/>
    </source>
</evidence>
<dbReference type="InterPro" id="IPR017871">
    <property type="entry name" value="ABC_transporter-like_CS"/>
</dbReference>
<dbReference type="EMBL" id="LXPE01000015">
    <property type="protein sequence ID" value="OBA26632.1"/>
    <property type="molecule type" value="Genomic_DNA"/>
</dbReference>
<feature type="transmembrane region" description="Helical" evidence="10">
    <location>
        <begin position="363"/>
        <end position="385"/>
    </location>
</feature>
<feature type="domain" description="ABC transporter" evidence="11">
    <location>
        <begin position="470"/>
        <end position="688"/>
    </location>
</feature>
<name>A0A1B7TD09_9ASCO</name>
<dbReference type="InterPro" id="IPR003593">
    <property type="entry name" value="AAA+_ATPase"/>
</dbReference>
<comment type="similarity">
    <text evidence="2">Belongs to the ABC transporter superfamily. ABCC family. Conjugate transporter (TC 3.A.1.208) subfamily.</text>
</comment>
<dbReference type="SMART" id="SM00382">
    <property type="entry name" value="AAA"/>
    <property type="match status" value="2"/>
</dbReference>
<dbReference type="PANTHER" id="PTHR24223">
    <property type="entry name" value="ATP-BINDING CASSETTE SUB-FAMILY C"/>
    <property type="match status" value="1"/>
</dbReference>
<dbReference type="PROSITE" id="PS00211">
    <property type="entry name" value="ABC_TRANSPORTER_1"/>
    <property type="match status" value="1"/>
</dbReference>
<dbReference type="Pfam" id="PF00005">
    <property type="entry name" value="ABC_tran"/>
    <property type="match status" value="2"/>
</dbReference>
<evidence type="ECO:0000256" key="6">
    <source>
        <dbReference type="ARBA" id="ARBA00022741"/>
    </source>
</evidence>
<dbReference type="FunFam" id="1.20.1560.10:FF:000010">
    <property type="entry name" value="Multidrug resistance-associated ABC transporter"/>
    <property type="match status" value="1"/>
</dbReference>
<evidence type="ECO:0000313" key="13">
    <source>
        <dbReference type="EMBL" id="OBA26632.1"/>
    </source>
</evidence>
<feature type="transmembrane region" description="Helical" evidence="10">
    <location>
        <begin position="750"/>
        <end position="776"/>
    </location>
</feature>
<keyword evidence="4 10" id="KW-0812">Transmembrane</keyword>
<dbReference type="PANTHER" id="PTHR24223:SF456">
    <property type="entry name" value="MULTIDRUG RESISTANCE-ASSOCIATED PROTEIN LETHAL(2)03659"/>
    <property type="match status" value="1"/>
</dbReference>
<keyword evidence="3" id="KW-0813">Transport</keyword>
<feature type="transmembrane region" description="Helical" evidence="10">
    <location>
        <begin position="999"/>
        <end position="1018"/>
    </location>
</feature>
<feature type="transmembrane region" description="Helical" evidence="10">
    <location>
        <begin position="138"/>
        <end position="160"/>
    </location>
</feature>
<keyword evidence="14" id="KW-1185">Reference proteome</keyword>
<dbReference type="CDD" id="cd03244">
    <property type="entry name" value="ABCC_MRP_domain2"/>
    <property type="match status" value="1"/>
</dbReference>
<dbReference type="InterPro" id="IPR036640">
    <property type="entry name" value="ABC1_TM_sf"/>
</dbReference>
<keyword evidence="7" id="KW-0067">ATP-binding</keyword>
<dbReference type="GO" id="GO:0005886">
    <property type="term" value="C:plasma membrane"/>
    <property type="evidence" value="ECO:0007669"/>
    <property type="project" value="TreeGrafter"/>
</dbReference>
<dbReference type="InterPro" id="IPR011527">
    <property type="entry name" value="ABC1_TM_dom"/>
</dbReference>
<dbReference type="PROSITE" id="PS50929">
    <property type="entry name" value="ABC_TM1F"/>
    <property type="match status" value="2"/>
</dbReference>
<dbReference type="Gene3D" id="1.20.1560.10">
    <property type="entry name" value="ABC transporter type 1, transmembrane domain"/>
    <property type="match status" value="2"/>
</dbReference>
<dbReference type="GO" id="GO:0005524">
    <property type="term" value="F:ATP binding"/>
    <property type="evidence" value="ECO:0007669"/>
    <property type="project" value="UniProtKB-KW"/>
</dbReference>
<dbReference type="SUPFAM" id="SSF90123">
    <property type="entry name" value="ABC transporter transmembrane region"/>
    <property type="match status" value="2"/>
</dbReference>
<feature type="transmembrane region" description="Helical" evidence="10">
    <location>
        <begin position="391"/>
        <end position="412"/>
    </location>
</feature>
<organism evidence="13 14">
    <name type="scientific">Hanseniaspora valbyensis NRRL Y-1626</name>
    <dbReference type="NCBI Taxonomy" id="766949"/>
    <lineage>
        <taxon>Eukaryota</taxon>
        <taxon>Fungi</taxon>
        <taxon>Dikarya</taxon>
        <taxon>Ascomycota</taxon>
        <taxon>Saccharomycotina</taxon>
        <taxon>Saccharomycetes</taxon>
        <taxon>Saccharomycodales</taxon>
        <taxon>Saccharomycodaceae</taxon>
        <taxon>Hanseniaspora</taxon>
    </lineage>
</organism>
<feature type="transmembrane region" description="Helical" evidence="10">
    <location>
        <begin position="973"/>
        <end position="992"/>
    </location>
</feature>
<gene>
    <name evidence="13" type="ORF">HANVADRAFT_52945</name>
</gene>
<dbReference type="PROSITE" id="PS50893">
    <property type="entry name" value="ABC_TRANSPORTER_2"/>
    <property type="match status" value="2"/>
</dbReference>
<dbReference type="GO" id="GO:0016887">
    <property type="term" value="F:ATP hydrolysis activity"/>
    <property type="evidence" value="ECO:0007669"/>
    <property type="project" value="InterPro"/>
</dbReference>
<reference evidence="14" key="1">
    <citation type="journal article" date="2016" name="Proc. Natl. Acad. Sci. U.S.A.">
        <title>Comparative genomics of biotechnologically important yeasts.</title>
        <authorList>
            <person name="Riley R."/>
            <person name="Haridas S."/>
            <person name="Wolfe K.H."/>
            <person name="Lopes M.R."/>
            <person name="Hittinger C.T."/>
            <person name="Goeker M."/>
            <person name="Salamov A.A."/>
            <person name="Wisecaver J.H."/>
            <person name="Long T.M."/>
            <person name="Calvey C.H."/>
            <person name="Aerts A.L."/>
            <person name="Barry K.W."/>
            <person name="Choi C."/>
            <person name="Clum A."/>
            <person name="Coughlan A.Y."/>
            <person name="Deshpande S."/>
            <person name="Douglass A.P."/>
            <person name="Hanson S.J."/>
            <person name="Klenk H.-P."/>
            <person name="LaButti K.M."/>
            <person name="Lapidus A."/>
            <person name="Lindquist E.A."/>
            <person name="Lipzen A.M."/>
            <person name="Meier-Kolthoff J.P."/>
            <person name="Ohm R.A."/>
            <person name="Otillar R.P."/>
            <person name="Pangilinan J.L."/>
            <person name="Peng Y."/>
            <person name="Rokas A."/>
            <person name="Rosa C.A."/>
            <person name="Scheuner C."/>
            <person name="Sibirny A.A."/>
            <person name="Slot J.C."/>
            <person name="Stielow J.B."/>
            <person name="Sun H."/>
            <person name="Kurtzman C.P."/>
            <person name="Blackwell M."/>
            <person name="Grigoriev I.V."/>
            <person name="Jeffries T.W."/>
        </authorList>
    </citation>
    <scope>NUCLEOTIDE SEQUENCE [LARGE SCALE GENOMIC DNA]</scope>
    <source>
        <strain evidence="14">NRRL Y-1626</strain>
    </source>
</reference>
<keyword evidence="8 10" id="KW-1133">Transmembrane helix</keyword>
<protein>
    <submittedName>
        <fullName evidence="13">p-loop containing nucleoside triphosphate hydrolase protein</fullName>
    </submittedName>
</protein>